<evidence type="ECO:0000256" key="2">
    <source>
        <dbReference type="ARBA" id="ARBA00022692"/>
    </source>
</evidence>
<evidence type="ECO:0000313" key="10">
    <source>
        <dbReference type="EMBL" id="KAK5973398.1"/>
    </source>
</evidence>
<dbReference type="GO" id="GO:0005886">
    <property type="term" value="C:plasma membrane"/>
    <property type="evidence" value="ECO:0007669"/>
    <property type="project" value="InterPro"/>
</dbReference>
<dbReference type="SUPFAM" id="SSF49313">
    <property type="entry name" value="Cadherin-like"/>
    <property type="match status" value="6"/>
</dbReference>
<accession>A0AAN8IK12</accession>
<keyword evidence="4 7" id="KW-0106">Calcium</keyword>
<gene>
    <name evidence="10" type="ORF">GCK32_005946</name>
</gene>
<evidence type="ECO:0000256" key="5">
    <source>
        <dbReference type="ARBA" id="ARBA00022989"/>
    </source>
</evidence>
<name>A0AAN8IK12_TRICO</name>
<comment type="caution">
    <text evidence="10">The sequence shown here is derived from an EMBL/GenBank/DDBJ whole genome shotgun (WGS) entry which is preliminary data.</text>
</comment>
<dbReference type="Pfam" id="PF00028">
    <property type="entry name" value="Cadherin"/>
    <property type="match status" value="2"/>
</dbReference>
<evidence type="ECO:0000313" key="11">
    <source>
        <dbReference type="Proteomes" id="UP001331761"/>
    </source>
</evidence>
<feature type="domain" description="Cadherin" evidence="9">
    <location>
        <begin position="615"/>
        <end position="693"/>
    </location>
</feature>
<keyword evidence="3" id="KW-0677">Repeat</keyword>
<evidence type="ECO:0000256" key="4">
    <source>
        <dbReference type="ARBA" id="ARBA00022837"/>
    </source>
</evidence>
<dbReference type="Gene3D" id="2.60.40.60">
    <property type="entry name" value="Cadherins"/>
    <property type="match status" value="5"/>
</dbReference>
<evidence type="ECO:0000256" key="8">
    <source>
        <dbReference type="SAM" id="Phobius"/>
    </source>
</evidence>
<feature type="transmembrane region" description="Helical" evidence="8">
    <location>
        <begin position="1035"/>
        <end position="1060"/>
    </location>
</feature>
<feature type="domain" description="Cadherin" evidence="9">
    <location>
        <begin position="513"/>
        <end position="613"/>
    </location>
</feature>
<dbReference type="PRINTS" id="PR00205">
    <property type="entry name" value="CADHERIN"/>
</dbReference>
<keyword evidence="6 8" id="KW-0472">Membrane</keyword>
<feature type="domain" description="Cadherin" evidence="9">
    <location>
        <begin position="125"/>
        <end position="223"/>
    </location>
</feature>
<comment type="subcellular location">
    <subcellularLocation>
        <location evidence="1">Membrane</location>
    </subcellularLocation>
</comment>
<sequence length="1133" mass="125201">MRNAAAAMLRLHSTHYHPLSVRAFILVIVSIQIVANEDIIKAPITTFHLPSNAQPNDELLADLPLQVDAGSEDVAISLEPPSETVVVSPTVVGPNSPIHLLVIDPQKLRNQGGEKLKGNEQLRFVNAPYNAVVEEETGVFVKAVKVQTLGAKGEVIYTLQDTTGLFSIHPKTGILMAQHPEFLTRAGLGSQINLTVTATDKKATATTLISVSLLAAAERLKSFNFAKDSYSFTVPAGETLIGTVKLVGAENHTIQYGIAEGGQGAVSIDDNGVLYHQREPEKESRNYTVLVSARSTDGQYFVATTWAQVAVEGLHSYPLKVNGSTERMAVMSASTTRGSKLSTITLSDADEDATVQLSITSISGIYLNGSAAEGLPPDMFRVQMTGQQAQLSLNKPIVDLPLASLTLELSAQDLAHPNEPVVKVIKHVIVVRKHRMAAEKPLPFEFIKVPKTIEIPGDADVGTIVYRPMLLQSVISNSTVFTYDIDSSLDAFNIDNIHITIQTSQEDTELVFEKSSYEVKVMENIPVNGYVLQPRLVNSDLVGIEYTIEAPNDATIIKDLLDIDSDGRVTVKDELQGYVGRHEFQIRATQGKRRATADVKLHILEAYRCVPMFLGDENIEFTVRENSPVGTEIGTVSAAKLDSKCDLKYHLWDPLTYKYTNQTDIVSIDVSTGQLQTRVQFDYEEMSMYQLVLGLQAGAHQFVQLASTLRVLDVAVEVPEDVAIGTVIATMRAADGDESQQVFYRLRNESKEFAVNATTGEVTVVYGLDRETKDFYSLEIGATNDEDVKTDAILVWMSLDVRVTDVNDNGPLFERSRYFVLAGKNTLPGEEMLTVRAYDPDLPTPGNDMKEVFYRIKESLFEYHGMTRPIEGVFAVKQATGVVVLEQTVHDFVGGVFHLLLESMDSLADDAHKDQSIVKVYIHDESDIVRLELPIPPAAVNFEKVDAIKKTIAEATGLNVIVKDLQYHHEEGSLIYDITDLRLVLVNRTTSEIIPAERAIAIADKHRSFMGPRVPNMTKAQVISSPVMHHSIPPIAYVLSVFALSLTMIFMIFGFMMCHYRNRFKQEKKLREDDAVIANTLVRPPVRPMKISPIMPTRAFEPHFPAIDGQYAVQEVKMVVGAADDKQRRSKPW</sequence>
<protein>
    <recommendedName>
        <fullName evidence="9">Cadherin domain-containing protein</fullName>
    </recommendedName>
</protein>
<dbReference type="InterPro" id="IPR015919">
    <property type="entry name" value="Cadherin-like_sf"/>
</dbReference>
<proteinExistence type="predicted"/>
<dbReference type="PANTHER" id="PTHR24026">
    <property type="entry name" value="FAT ATYPICAL CADHERIN-RELATED"/>
    <property type="match status" value="1"/>
</dbReference>
<dbReference type="GO" id="GO:0005509">
    <property type="term" value="F:calcium ion binding"/>
    <property type="evidence" value="ECO:0007669"/>
    <property type="project" value="UniProtKB-UniRule"/>
</dbReference>
<feature type="domain" description="Cadherin" evidence="9">
    <location>
        <begin position="716"/>
        <end position="813"/>
    </location>
</feature>
<dbReference type="SMART" id="SM00112">
    <property type="entry name" value="CA"/>
    <property type="match status" value="4"/>
</dbReference>
<evidence type="ECO:0000256" key="7">
    <source>
        <dbReference type="PROSITE-ProRule" id="PRU00043"/>
    </source>
</evidence>
<dbReference type="AlphaFoldDB" id="A0AAN8IK12"/>
<evidence type="ECO:0000259" key="9">
    <source>
        <dbReference type="PROSITE" id="PS50268"/>
    </source>
</evidence>
<dbReference type="PROSITE" id="PS00232">
    <property type="entry name" value="CADHERIN_1"/>
    <property type="match status" value="1"/>
</dbReference>
<dbReference type="GO" id="GO:0007156">
    <property type="term" value="P:homophilic cell adhesion via plasma membrane adhesion molecules"/>
    <property type="evidence" value="ECO:0007669"/>
    <property type="project" value="InterPro"/>
</dbReference>
<dbReference type="PROSITE" id="PS50268">
    <property type="entry name" value="CADHERIN_2"/>
    <property type="match status" value="5"/>
</dbReference>
<keyword evidence="5 8" id="KW-1133">Transmembrane helix</keyword>
<feature type="domain" description="Cadherin" evidence="9">
    <location>
        <begin position="814"/>
        <end position="939"/>
    </location>
</feature>
<dbReference type="CDD" id="cd11304">
    <property type="entry name" value="Cadherin_repeat"/>
    <property type="match status" value="5"/>
</dbReference>
<dbReference type="Proteomes" id="UP001331761">
    <property type="component" value="Unassembled WGS sequence"/>
</dbReference>
<evidence type="ECO:0000256" key="3">
    <source>
        <dbReference type="ARBA" id="ARBA00022737"/>
    </source>
</evidence>
<dbReference type="PANTHER" id="PTHR24026:SF126">
    <property type="entry name" value="PROTOCADHERIN FAT 4"/>
    <property type="match status" value="1"/>
</dbReference>
<keyword evidence="2 8" id="KW-0812">Transmembrane</keyword>
<dbReference type="EMBL" id="WIXE01015537">
    <property type="protein sequence ID" value="KAK5973398.1"/>
    <property type="molecule type" value="Genomic_DNA"/>
</dbReference>
<organism evidence="10 11">
    <name type="scientific">Trichostrongylus colubriformis</name>
    <name type="common">Black scour worm</name>
    <dbReference type="NCBI Taxonomy" id="6319"/>
    <lineage>
        <taxon>Eukaryota</taxon>
        <taxon>Metazoa</taxon>
        <taxon>Ecdysozoa</taxon>
        <taxon>Nematoda</taxon>
        <taxon>Chromadorea</taxon>
        <taxon>Rhabditida</taxon>
        <taxon>Rhabditina</taxon>
        <taxon>Rhabditomorpha</taxon>
        <taxon>Strongyloidea</taxon>
        <taxon>Trichostrongylidae</taxon>
        <taxon>Trichostrongylus</taxon>
    </lineage>
</organism>
<keyword evidence="11" id="KW-1185">Reference proteome</keyword>
<dbReference type="InterPro" id="IPR020894">
    <property type="entry name" value="Cadherin_CS"/>
</dbReference>
<evidence type="ECO:0000256" key="6">
    <source>
        <dbReference type="ARBA" id="ARBA00023136"/>
    </source>
</evidence>
<dbReference type="InterPro" id="IPR002126">
    <property type="entry name" value="Cadherin-like_dom"/>
</dbReference>
<evidence type="ECO:0000256" key="1">
    <source>
        <dbReference type="ARBA" id="ARBA00004370"/>
    </source>
</evidence>
<reference evidence="10 11" key="1">
    <citation type="submission" date="2019-10" db="EMBL/GenBank/DDBJ databases">
        <title>Assembly and Annotation for the nematode Trichostrongylus colubriformis.</title>
        <authorList>
            <person name="Martin J."/>
        </authorList>
    </citation>
    <scope>NUCLEOTIDE SEQUENCE [LARGE SCALE GENOMIC DNA]</scope>
    <source>
        <strain evidence="10">G859</strain>
        <tissue evidence="10">Whole worm</tissue>
    </source>
</reference>